<protein>
    <recommendedName>
        <fullName evidence="3">CHAT domain-containing protein</fullName>
    </recommendedName>
</protein>
<reference evidence="2" key="1">
    <citation type="submission" date="2016-10" db="EMBL/GenBank/DDBJ databases">
        <authorList>
            <person name="Varghese N."/>
            <person name="Submissions S."/>
        </authorList>
    </citation>
    <scope>NUCLEOTIDE SEQUENCE [LARGE SCALE GENOMIC DNA]</scope>
    <source>
        <strain evidence="2">B4,CECT 8067,JCM 17497</strain>
    </source>
</reference>
<evidence type="ECO:0000313" key="2">
    <source>
        <dbReference type="Proteomes" id="UP000198882"/>
    </source>
</evidence>
<keyword evidence="2" id="KW-1185">Reference proteome</keyword>
<evidence type="ECO:0000313" key="1">
    <source>
        <dbReference type="EMBL" id="SDK42316.1"/>
    </source>
</evidence>
<dbReference type="EMBL" id="FNFE01000004">
    <property type="protein sequence ID" value="SDK42316.1"/>
    <property type="molecule type" value="Genomic_DNA"/>
</dbReference>
<sequence>MKPKFEPTKNGFEIIDPIERHRHRVVTHKPISLKEVESNQLQYPVDKAVEFTAEMISLPANATIYIRNQDGSMVAEASPSEPISLPEGKYTLDISVPLKIYIQFNGEVSIYADNDQTHVIFGDTIPLTIGARSYHTRPADTIKTTKDPLDIMRAVSAFGSALKTTTAERSYPTLRGHPPAIKLCDELEIPNSFEKPETGIRIEIPPDFNHIFTITPLAYYLGADIIPNEEPKITTADGYSYDVQGDIHFDTEVRRLLKKIFFLDCVVRTEGLTPLPLHERSLSESDIGFDIKKMYDQPLASQIKSYLDIPFHKVKPHLPEWRLTTQLRPNEESIEFLPFIANRLSPVSIHDTVGKTSSEAQTSAIKEFSRGSMSIVRGKVEKDNQDNHIAANKSIVQQSWESEDSSTIVSTTPLSAFYNNIGRSPKEDPIEIEVICNDPNMQEELETVNEVYNSQEDFPFDVTLYHDIRTGEFQEILTSESDFLHYIGHIDNDGFQCLDGKLDASKITKVGVKAFLLNACQSYDQGLYLVEAGSIGGIVTLNDIVNKGAISVGSTIAGLLNQGFPLYAALDIARGESVVGEQYRVVGDGVTTIAQSKNGVPSVCMLSQRDDMFTIKVHIYESSSVRKGSLFTPYVEPADEYYLTPGETEKIEVTKRQIEEFFDLEDIPVIIDGSVQWSKGINIDDL</sequence>
<dbReference type="Proteomes" id="UP000198882">
    <property type="component" value="Unassembled WGS sequence"/>
</dbReference>
<dbReference type="RefSeq" id="WP_090308587.1">
    <property type="nucleotide sequence ID" value="NZ_FNFE01000004.1"/>
</dbReference>
<dbReference type="OrthoDB" id="269729at2157"/>
<evidence type="ECO:0008006" key="3">
    <source>
        <dbReference type="Google" id="ProtNLM"/>
    </source>
</evidence>
<dbReference type="AlphaFoldDB" id="A0A1G9BS92"/>
<organism evidence="1 2">
    <name type="scientific">Natronorubrum texcoconense</name>
    <dbReference type="NCBI Taxonomy" id="1095776"/>
    <lineage>
        <taxon>Archaea</taxon>
        <taxon>Methanobacteriati</taxon>
        <taxon>Methanobacteriota</taxon>
        <taxon>Stenosarchaea group</taxon>
        <taxon>Halobacteria</taxon>
        <taxon>Halobacteriales</taxon>
        <taxon>Natrialbaceae</taxon>
        <taxon>Natronorubrum</taxon>
    </lineage>
</organism>
<name>A0A1G9BS92_9EURY</name>
<gene>
    <name evidence="1" type="ORF">SAMN04515672_3068</name>
</gene>
<accession>A0A1G9BS92</accession>
<proteinExistence type="predicted"/>